<reference evidence="2" key="1">
    <citation type="submission" date="2022-06" db="EMBL/GenBank/DDBJ databases">
        <title>Physiological and biochemical characterization and genomic elucidation of a strain of the genus Ensifer adhaerens M8 that combines arsenic oxidation and chromium reduction.</title>
        <authorList>
            <person name="Li X."/>
            <person name="Yu c."/>
        </authorList>
    </citation>
    <scope>NUCLEOTIDE SEQUENCE</scope>
    <source>
        <strain evidence="2">M8</strain>
    </source>
</reference>
<dbReference type="AlphaFoldDB" id="A0A9Q8Y6U3"/>
<keyword evidence="1" id="KW-1133">Transmembrane helix</keyword>
<evidence type="ECO:0008006" key="4">
    <source>
        <dbReference type="Google" id="ProtNLM"/>
    </source>
</evidence>
<dbReference type="PANTHER" id="PTHR37947">
    <property type="entry name" value="BLL2462 PROTEIN"/>
    <property type="match status" value="1"/>
</dbReference>
<proteinExistence type="predicted"/>
<dbReference type="InterPro" id="IPR029062">
    <property type="entry name" value="Class_I_gatase-like"/>
</dbReference>
<dbReference type="SUPFAM" id="SSF52317">
    <property type="entry name" value="Class I glutamine amidotransferase-like"/>
    <property type="match status" value="1"/>
</dbReference>
<dbReference type="Gene3D" id="3.40.50.880">
    <property type="match status" value="1"/>
</dbReference>
<feature type="transmembrane region" description="Helical" evidence="1">
    <location>
        <begin position="666"/>
        <end position="685"/>
    </location>
</feature>
<dbReference type="Proteomes" id="UP001055460">
    <property type="component" value="Chromosome"/>
</dbReference>
<sequence>MTYGFAPLIPWIYFVPLLAIAALFIAFGLWQKVRGAWLRLAALAALGLAIANPSIFVELRDPLSTIVAVVVDRSQSQQNGDRTAQTDRAVEGLKERLAAIPLIEPRIIEANTDPADVSPSTNLFGALASSLSDVPPARIGGAIFVTDGQIHDVPDVARALGFDAPVHGLITGKPDEFDRRVELINPPRFGIVGEEQKLSFRVVDDGAAPGGSAEVTIRLNGNEIARERAEPGTDVPFAFNVPRGGNNVLEFAVDAVPGEVTTANNRAVHVLDGIRENLRVLLVSGEPHAGERAWRNLLKSDAAVDLVHFTILRPQEKQDGTPINELSLIAFPTRELFVDKINEFDLIILDRYQHRGLLPILYYDNIAQYVENGGALLIAAGPEHAGDDSIAATPLEAVLPAAPTGVMNEKAFFPRLSEEGKKHPVTRGLEGSDSEPPHWGRWFRTVDVNRPQGHTVMEAADGKPLLVLNRVGKGRVAMLLSDQGWLWARGFEGGGPHVSLYRRTAHWLMQEPSLEEEALTARARGRTLEITRQTIDGDPGPVTLVAPSGGKQDVKLTERQPGLYSAEVATTETGLFEMSNGELTALAHVGDPNAPEFKAAISTEDKLRPWAEKTKGIVRRLASADGPLDLPTVLPVRGSIRAADDQRLSIRMTDETVLKGVNSVPLFTGFLGLAALLLLISATWYREGR</sequence>
<dbReference type="OrthoDB" id="9769144at2"/>
<dbReference type="CDD" id="cd03143">
    <property type="entry name" value="A4_beta-galactosidase_middle_domain"/>
    <property type="match status" value="1"/>
</dbReference>
<feature type="transmembrane region" description="Helical" evidence="1">
    <location>
        <begin position="37"/>
        <end position="56"/>
    </location>
</feature>
<evidence type="ECO:0000313" key="3">
    <source>
        <dbReference type="Proteomes" id="UP001055460"/>
    </source>
</evidence>
<protein>
    <recommendedName>
        <fullName evidence="4">Glutamine amidotransferase domain-containing protein</fullName>
    </recommendedName>
</protein>
<dbReference type="EMBL" id="CP098807">
    <property type="protein sequence ID" value="USJ22129.1"/>
    <property type="molecule type" value="Genomic_DNA"/>
</dbReference>
<accession>A0A9Q8Y6U3</accession>
<keyword evidence="1" id="KW-0472">Membrane</keyword>
<dbReference type="PANTHER" id="PTHR37947:SF1">
    <property type="entry name" value="BLL2462 PROTEIN"/>
    <property type="match status" value="1"/>
</dbReference>
<evidence type="ECO:0000256" key="1">
    <source>
        <dbReference type="SAM" id="Phobius"/>
    </source>
</evidence>
<keyword evidence="1" id="KW-0812">Transmembrane</keyword>
<feature type="transmembrane region" description="Helical" evidence="1">
    <location>
        <begin position="12"/>
        <end position="30"/>
    </location>
</feature>
<gene>
    <name evidence="2" type="ORF">NE863_12470</name>
</gene>
<organism evidence="2 3">
    <name type="scientific">Ensifer adhaerens</name>
    <name type="common">Sinorhizobium morelense</name>
    <dbReference type="NCBI Taxonomy" id="106592"/>
    <lineage>
        <taxon>Bacteria</taxon>
        <taxon>Pseudomonadati</taxon>
        <taxon>Pseudomonadota</taxon>
        <taxon>Alphaproteobacteria</taxon>
        <taxon>Hyphomicrobiales</taxon>
        <taxon>Rhizobiaceae</taxon>
        <taxon>Sinorhizobium/Ensifer group</taxon>
        <taxon>Ensifer</taxon>
    </lineage>
</organism>
<evidence type="ECO:0000313" key="2">
    <source>
        <dbReference type="EMBL" id="USJ22129.1"/>
    </source>
</evidence>
<name>A0A9Q8Y6U3_ENSAD</name>
<dbReference type="RefSeq" id="WP_110819306.1">
    <property type="nucleotide sequence ID" value="NZ_CP098807.1"/>
</dbReference>